<dbReference type="Proteomes" id="UP001336250">
    <property type="component" value="Unassembled WGS sequence"/>
</dbReference>
<comment type="subunit">
    <text evidence="7">Monomer.</text>
</comment>
<dbReference type="InterPro" id="IPR006543">
    <property type="entry name" value="Histidinol-phos"/>
</dbReference>
<dbReference type="NCBIfam" id="TIGR01656">
    <property type="entry name" value="Histidinol-ppas"/>
    <property type="match status" value="1"/>
</dbReference>
<comment type="pathway">
    <text evidence="5">Nucleotide-sugar biosynthesis; ADP-L-glycero-beta-D-manno-heptose biosynthesis; ADP-L-glycero-beta-D-manno-heptose from D-glycero-beta-D-manno-heptose 7-phosphate: step 2/4.</text>
</comment>
<evidence type="ECO:0000256" key="12">
    <source>
        <dbReference type="ARBA" id="ARBA00022801"/>
    </source>
</evidence>
<dbReference type="InterPro" id="IPR023214">
    <property type="entry name" value="HAD_sf"/>
</dbReference>
<evidence type="ECO:0000256" key="14">
    <source>
        <dbReference type="ARBA" id="ARBA00022842"/>
    </source>
</evidence>
<keyword evidence="10" id="KW-0963">Cytoplasm</keyword>
<evidence type="ECO:0000256" key="4">
    <source>
        <dbReference type="ARBA" id="ARBA00004496"/>
    </source>
</evidence>
<comment type="subcellular location">
    <subcellularLocation>
        <location evidence="4">Cytoplasm</location>
    </subcellularLocation>
</comment>
<protein>
    <recommendedName>
        <fullName evidence="9">D-glycero-beta-D-manno-heptose-1,7-bisphosphate 7-phosphatase</fullName>
        <ecNumber evidence="8">3.1.3.82</ecNumber>
    </recommendedName>
    <alternativeName>
        <fullName evidence="16">D,D-heptose 1,7-bisphosphate phosphatase</fullName>
    </alternativeName>
</protein>
<dbReference type="RefSeq" id="WP_332290559.1">
    <property type="nucleotide sequence ID" value="NZ_JAZIBG010000028.1"/>
</dbReference>
<dbReference type="EMBL" id="JAZIBG010000028">
    <property type="protein sequence ID" value="MEF7614904.1"/>
    <property type="molecule type" value="Genomic_DNA"/>
</dbReference>
<accession>A0AAW9Q6J0</accession>
<evidence type="ECO:0000256" key="11">
    <source>
        <dbReference type="ARBA" id="ARBA00022723"/>
    </source>
</evidence>
<evidence type="ECO:0000256" key="15">
    <source>
        <dbReference type="ARBA" id="ARBA00023277"/>
    </source>
</evidence>
<dbReference type="InterPro" id="IPR006549">
    <property type="entry name" value="HAD-SF_hydro_IIIA"/>
</dbReference>
<dbReference type="EC" id="3.1.3.82" evidence="8"/>
<evidence type="ECO:0000256" key="7">
    <source>
        <dbReference type="ARBA" id="ARBA00011245"/>
    </source>
</evidence>
<evidence type="ECO:0000256" key="6">
    <source>
        <dbReference type="ARBA" id="ARBA00005628"/>
    </source>
</evidence>
<dbReference type="CDD" id="cd07503">
    <property type="entry name" value="HAD_HisB-N"/>
    <property type="match status" value="1"/>
</dbReference>
<dbReference type="GO" id="GO:0034200">
    <property type="term" value="F:D-glycero-beta-D-manno-heptose 1,7-bisphosphate 7-phosphatase activity"/>
    <property type="evidence" value="ECO:0007669"/>
    <property type="project" value="UniProtKB-EC"/>
</dbReference>
<dbReference type="Pfam" id="PF13242">
    <property type="entry name" value="Hydrolase_like"/>
    <property type="match status" value="1"/>
</dbReference>
<reference evidence="17 18" key="1">
    <citation type="submission" date="2024-02" db="EMBL/GenBank/DDBJ databases">
        <title>Genome sequence of Aquincola sp. MAHUQ-54.</title>
        <authorList>
            <person name="Huq M.A."/>
        </authorList>
    </citation>
    <scope>NUCLEOTIDE SEQUENCE [LARGE SCALE GENOMIC DNA]</scope>
    <source>
        <strain evidence="17 18">MAHUQ-54</strain>
    </source>
</reference>
<comment type="similarity">
    <text evidence="6">Belongs to the GmhB family.</text>
</comment>
<dbReference type="GO" id="GO:0046872">
    <property type="term" value="F:metal ion binding"/>
    <property type="evidence" value="ECO:0007669"/>
    <property type="project" value="UniProtKB-KW"/>
</dbReference>
<dbReference type="AlphaFoldDB" id="A0AAW9Q6J0"/>
<keyword evidence="12 17" id="KW-0378">Hydrolase</keyword>
<evidence type="ECO:0000256" key="1">
    <source>
        <dbReference type="ARBA" id="ARBA00001226"/>
    </source>
</evidence>
<dbReference type="NCBIfam" id="NF006506">
    <property type="entry name" value="PRK08942.1"/>
    <property type="match status" value="1"/>
</dbReference>
<keyword evidence="14" id="KW-0460">Magnesium</keyword>
<dbReference type="InterPro" id="IPR036412">
    <property type="entry name" value="HAD-like_sf"/>
</dbReference>
<dbReference type="SUPFAM" id="SSF56784">
    <property type="entry name" value="HAD-like"/>
    <property type="match status" value="1"/>
</dbReference>
<dbReference type="NCBIfam" id="TIGR01662">
    <property type="entry name" value="HAD-SF-IIIA"/>
    <property type="match status" value="1"/>
</dbReference>
<evidence type="ECO:0000256" key="2">
    <source>
        <dbReference type="ARBA" id="ARBA00001946"/>
    </source>
</evidence>
<evidence type="ECO:0000313" key="18">
    <source>
        <dbReference type="Proteomes" id="UP001336250"/>
    </source>
</evidence>
<evidence type="ECO:0000256" key="9">
    <source>
        <dbReference type="ARBA" id="ARBA00014542"/>
    </source>
</evidence>
<gene>
    <name evidence="17" type="primary">gmhB</name>
    <name evidence="17" type="ORF">V4F39_13355</name>
</gene>
<evidence type="ECO:0000256" key="16">
    <source>
        <dbReference type="ARBA" id="ARBA00031828"/>
    </source>
</evidence>
<evidence type="ECO:0000256" key="13">
    <source>
        <dbReference type="ARBA" id="ARBA00022833"/>
    </source>
</evidence>
<dbReference type="Gene3D" id="3.40.50.1000">
    <property type="entry name" value="HAD superfamily/HAD-like"/>
    <property type="match status" value="1"/>
</dbReference>
<keyword evidence="15" id="KW-0119">Carbohydrate metabolism</keyword>
<dbReference type="PANTHER" id="PTHR42891">
    <property type="entry name" value="D-GLYCERO-BETA-D-MANNO-HEPTOSE-1,7-BISPHOSPHATE 7-PHOSPHATASE"/>
    <property type="match status" value="1"/>
</dbReference>
<evidence type="ECO:0000256" key="8">
    <source>
        <dbReference type="ARBA" id="ARBA00012987"/>
    </source>
</evidence>
<name>A0AAW9Q6J0_9BURK</name>
<evidence type="ECO:0000256" key="5">
    <source>
        <dbReference type="ARBA" id="ARBA00004708"/>
    </source>
</evidence>
<keyword evidence="13" id="KW-0862">Zinc</keyword>
<dbReference type="PANTHER" id="PTHR42891:SF1">
    <property type="entry name" value="D-GLYCERO-BETA-D-MANNO-HEPTOSE-1,7-BISPHOSPHATE 7-PHOSPHATASE"/>
    <property type="match status" value="1"/>
</dbReference>
<dbReference type="FunFam" id="3.40.50.1000:FF:000168">
    <property type="entry name" value="D,D-heptose 1,7-bisphosphate phosphatase"/>
    <property type="match status" value="1"/>
</dbReference>
<comment type="cofactor">
    <cofactor evidence="2">
        <name>Mg(2+)</name>
        <dbReference type="ChEBI" id="CHEBI:18420"/>
    </cofactor>
</comment>
<comment type="caution">
    <text evidence="17">The sequence shown here is derived from an EMBL/GenBank/DDBJ whole genome shotgun (WGS) entry which is preliminary data.</text>
</comment>
<keyword evidence="11" id="KW-0479">Metal-binding</keyword>
<dbReference type="InterPro" id="IPR004446">
    <property type="entry name" value="Heptose_bisP_phosphatase"/>
</dbReference>
<organism evidence="17 18">
    <name type="scientific">Aquincola agrisoli</name>
    <dbReference type="NCBI Taxonomy" id="3119538"/>
    <lineage>
        <taxon>Bacteria</taxon>
        <taxon>Pseudomonadati</taxon>
        <taxon>Pseudomonadota</taxon>
        <taxon>Betaproteobacteria</taxon>
        <taxon>Burkholderiales</taxon>
        <taxon>Sphaerotilaceae</taxon>
        <taxon>Aquincola</taxon>
    </lineage>
</organism>
<dbReference type="GO" id="GO:0005975">
    <property type="term" value="P:carbohydrate metabolic process"/>
    <property type="evidence" value="ECO:0007669"/>
    <property type="project" value="InterPro"/>
</dbReference>
<sequence length="222" mass="23986">MRRRGRPAWREGLRLRILRAMTPPKLIILGRDGILNHFRDDHVKAPEEWSPIPGALEAVARLNHAGWHTVVATNQSGIGRGMIDMASLNAVHAHMMKLLMARGGRIDAVFFCPHVPEDRCDCRKPLPGLMKQVGHRYGVDLGAVPMVCDNPRDLEAAHAAGCPPHLVRSGRAASLDDASLASWLAAAPETRVHPDLAAFADHLLRGAGGDAIDLDSGPMGLA</sequence>
<comment type="catalytic activity">
    <reaction evidence="1">
        <text>D-glycero-beta-D-manno-heptose 1,7-bisphosphate + H2O = D-glycero-beta-D-manno-heptose 1-phosphate + phosphate</text>
        <dbReference type="Rhea" id="RHEA:28518"/>
        <dbReference type="ChEBI" id="CHEBI:15377"/>
        <dbReference type="ChEBI" id="CHEBI:43474"/>
        <dbReference type="ChEBI" id="CHEBI:60208"/>
        <dbReference type="ChEBI" id="CHEBI:61593"/>
        <dbReference type="EC" id="3.1.3.82"/>
    </reaction>
</comment>
<evidence type="ECO:0000256" key="3">
    <source>
        <dbReference type="ARBA" id="ARBA00001947"/>
    </source>
</evidence>
<evidence type="ECO:0000256" key="10">
    <source>
        <dbReference type="ARBA" id="ARBA00022490"/>
    </source>
</evidence>
<keyword evidence="18" id="KW-1185">Reference proteome</keyword>
<comment type="cofactor">
    <cofactor evidence="3">
        <name>Zn(2+)</name>
        <dbReference type="ChEBI" id="CHEBI:29105"/>
    </cofactor>
</comment>
<proteinExistence type="inferred from homology"/>
<dbReference type="GO" id="GO:0005737">
    <property type="term" value="C:cytoplasm"/>
    <property type="evidence" value="ECO:0007669"/>
    <property type="project" value="UniProtKB-SubCell"/>
</dbReference>
<evidence type="ECO:0000313" key="17">
    <source>
        <dbReference type="EMBL" id="MEF7614904.1"/>
    </source>
</evidence>